<feature type="compositionally biased region" description="Low complexity" evidence="1">
    <location>
        <begin position="263"/>
        <end position="277"/>
    </location>
</feature>
<name>A0A836CIS5_9STRA</name>
<evidence type="ECO:0000313" key="2">
    <source>
        <dbReference type="EMBL" id="KAG5187572.1"/>
    </source>
</evidence>
<dbReference type="SUPFAM" id="SSF46689">
    <property type="entry name" value="Homeodomain-like"/>
    <property type="match status" value="1"/>
</dbReference>
<dbReference type="EMBL" id="JAFCMP010000088">
    <property type="protein sequence ID" value="KAG5187572.1"/>
    <property type="molecule type" value="Genomic_DNA"/>
</dbReference>
<dbReference type="AlphaFoldDB" id="A0A836CIS5"/>
<evidence type="ECO:0000256" key="1">
    <source>
        <dbReference type="SAM" id="MobiDB-lite"/>
    </source>
</evidence>
<evidence type="ECO:0000313" key="3">
    <source>
        <dbReference type="Proteomes" id="UP000664859"/>
    </source>
</evidence>
<proteinExistence type="predicted"/>
<feature type="compositionally biased region" description="Basic residues" evidence="1">
    <location>
        <begin position="207"/>
        <end position="221"/>
    </location>
</feature>
<evidence type="ECO:0008006" key="4">
    <source>
        <dbReference type="Google" id="ProtNLM"/>
    </source>
</evidence>
<feature type="compositionally biased region" description="Low complexity" evidence="1">
    <location>
        <begin position="299"/>
        <end position="309"/>
    </location>
</feature>
<comment type="caution">
    <text evidence="2">The sequence shown here is derived from an EMBL/GenBank/DDBJ whole genome shotgun (WGS) entry which is preliminary data.</text>
</comment>
<organism evidence="2 3">
    <name type="scientific">Tribonema minus</name>
    <dbReference type="NCBI Taxonomy" id="303371"/>
    <lineage>
        <taxon>Eukaryota</taxon>
        <taxon>Sar</taxon>
        <taxon>Stramenopiles</taxon>
        <taxon>Ochrophyta</taxon>
        <taxon>PX clade</taxon>
        <taxon>Xanthophyceae</taxon>
        <taxon>Tribonematales</taxon>
        <taxon>Tribonemataceae</taxon>
        <taxon>Tribonema</taxon>
    </lineage>
</organism>
<dbReference type="InterPro" id="IPR009057">
    <property type="entry name" value="Homeodomain-like_sf"/>
</dbReference>
<keyword evidence="3" id="KW-1185">Reference proteome</keyword>
<gene>
    <name evidence="2" type="ORF">JKP88DRAFT_307058</name>
</gene>
<sequence length="449" mass="47861">MPSFGTDKPAAAAGKLDVLEEKERALELNELLLSAVHETVLQGRNGAALAPGAAATPAASAAAALPPALPTPALPPSSNALCAAVATAAAAAMPAGIAAATSPATAPPPAAAASSALRLACDACFNEGLAAKECRQVLRHDAKSTPGRKRKRPAPYTPATAWTEEEHRLCMEGYERWGQSAARRIAQHISASGAVTRAVTPTQVRSHLQHHLRKGPPKRTRRQVDAEAARKAATAAKEAAAARKREADAARRLNGVVVPLAPAPESAAGVPPEAAAEAPEESMGGRKSALIDQQKQEQQRQQQLQEQQQQKQQRLEQQEIDRKWITRSSNLVRRTLQRLAGEDPSFKPEFSSPRVGLLLGVSGGLLFGTMKVAEAIESRHTMVASALTSAAVLVLDEWTEFSGKFVAILIISLHRRLPLPLLRALEQLRRLRSLLLVLLLPLVQVLQQP</sequence>
<feature type="region of interest" description="Disordered" evidence="1">
    <location>
        <begin position="201"/>
        <end position="226"/>
    </location>
</feature>
<reference evidence="2" key="1">
    <citation type="submission" date="2021-02" db="EMBL/GenBank/DDBJ databases">
        <title>First Annotated Genome of the Yellow-green Alga Tribonema minus.</title>
        <authorList>
            <person name="Mahan K.M."/>
        </authorList>
    </citation>
    <scope>NUCLEOTIDE SEQUENCE</scope>
    <source>
        <strain evidence="2">UTEX B ZZ1240</strain>
    </source>
</reference>
<feature type="region of interest" description="Disordered" evidence="1">
    <location>
        <begin position="262"/>
        <end position="309"/>
    </location>
</feature>
<accession>A0A836CIS5</accession>
<dbReference type="Proteomes" id="UP000664859">
    <property type="component" value="Unassembled WGS sequence"/>
</dbReference>
<protein>
    <recommendedName>
        <fullName evidence="4">Myb-like domain-containing protein</fullName>
    </recommendedName>
</protein>
<dbReference type="Gene3D" id="1.10.10.60">
    <property type="entry name" value="Homeodomain-like"/>
    <property type="match status" value="1"/>
</dbReference>
<dbReference type="OrthoDB" id="118550at2759"/>